<dbReference type="Proteomes" id="UP000244338">
    <property type="component" value="Unassembled WGS sequence"/>
</dbReference>
<reference evidence="4" key="1">
    <citation type="journal article" date="2018" name="Sci. Rep.">
        <title>Lignite coal burning seam in the remote Altai Mountains harbors a hydrogen-driven thermophilic microbial community.</title>
        <authorList>
            <person name="Kadnikov V.V."/>
            <person name="Mardanov A.V."/>
            <person name="Ivasenko D.A."/>
            <person name="Antsiferov D.V."/>
            <person name="Beletsky A.V."/>
            <person name="Karnachuk O.V."/>
            <person name="Ravin N.V."/>
        </authorList>
    </citation>
    <scope>NUCLEOTIDE SEQUENCE [LARGE SCALE GENOMIC DNA]</scope>
</reference>
<protein>
    <recommendedName>
        <fullName evidence="5">Lipoprotein</fullName>
    </recommendedName>
</protein>
<sequence length="408" mass="44497">MKKKRLLVALWLSVILLAGCSEINTGVTKPSVDPAVTATSPNNQGAAKETADPDSPAAHVVVDANFEKIQGHIKNIDYADGNEIFIVADNLYLYNLDTGRVTAEISQGAFDQQRFQAIKNGYVAVEAKISPGNSNGGLLTTDGGIAYNAIFYDRELNKESEFHFNTLLNGNETILSLEAIAFSADGTQAAYATSDGLYLYDFKKNQKTTVVDLKNDDYETRSGVVEIEQIGFTNEDKTLAFKAQSFDIPAVIGKPSFDTCGTVNLDGSGLSNRTFDNYTCKELTAYNKLLLLAEDFTMPSGRILVMEIPGGKTKLYTLIEKRESGFISGSDTGRYFATSLSDKTGWKIRVYNTNTGKLEAEQRISSDGEALYMANDPIVKIMDDTRTYIVLVGAKQAGIETKVVVGQF</sequence>
<evidence type="ECO:0000313" key="3">
    <source>
        <dbReference type="EMBL" id="PTQ55640.1"/>
    </source>
</evidence>
<gene>
    <name evidence="3" type="ORF">BSOLF_1761</name>
</gene>
<evidence type="ECO:0000256" key="2">
    <source>
        <dbReference type="SAM" id="SignalP"/>
    </source>
</evidence>
<accession>A0A2R6XZ19</accession>
<feature type="chain" id="PRO_5039588505" description="Lipoprotein" evidence="2">
    <location>
        <begin position="21"/>
        <end position="408"/>
    </location>
</feature>
<dbReference type="EMBL" id="PEBX01000088">
    <property type="protein sequence ID" value="PTQ55640.1"/>
    <property type="molecule type" value="Genomic_DNA"/>
</dbReference>
<feature type="region of interest" description="Disordered" evidence="1">
    <location>
        <begin position="30"/>
        <end position="54"/>
    </location>
</feature>
<keyword evidence="2" id="KW-0732">Signal</keyword>
<dbReference type="PROSITE" id="PS51257">
    <property type="entry name" value="PROKAR_LIPOPROTEIN"/>
    <property type="match status" value="1"/>
</dbReference>
<dbReference type="SUPFAM" id="SSF69322">
    <property type="entry name" value="Tricorn protease domain 2"/>
    <property type="match status" value="1"/>
</dbReference>
<evidence type="ECO:0000256" key="1">
    <source>
        <dbReference type="SAM" id="MobiDB-lite"/>
    </source>
</evidence>
<evidence type="ECO:0000313" key="4">
    <source>
        <dbReference type="Proteomes" id="UP000244338"/>
    </source>
</evidence>
<organism evidence="3 4">
    <name type="scientific">Candidatus Carbonibacillus altaicus</name>
    <dbReference type="NCBI Taxonomy" id="2163959"/>
    <lineage>
        <taxon>Bacteria</taxon>
        <taxon>Bacillati</taxon>
        <taxon>Bacillota</taxon>
        <taxon>Bacilli</taxon>
        <taxon>Bacillales</taxon>
        <taxon>Candidatus Carbonibacillus</taxon>
    </lineage>
</organism>
<comment type="caution">
    <text evidence="3">The sequence shown here is derived from an EMBL/GenBank/DDBJ whole genome shotgun (WGS) entry which is preliminary data.</text>
</comment>
<feature type="signal peptide" evidence="2">
    <location>
        <begin position="1"/>
        <end position="20"/>
    </location>
</feature>
<evidence type="ECO:0008006" key="5">
    <source>
        <dbReference type="Google" id="ProtNLM"/>
    </source>
</evidence>
<dbReference type="AlphaFoldDB" id="A0A2R6XZ19"/>
<proteinExistence type="predicted"/>
<name>A0A2R6XZ19_9BACL</name>